<dbReference type="InterPro" id="IPR006664">
    <property type="entry name" value="OMP_bac"/>
</dbReference>
<dbReference type="PROSITE" id="PS51257">
    <property type="entry name" value="PROKAR_LIPOPROTEIN"/>
    <property type="match status" value="1"/>
</dbReference>
<dbReference type="EMBL" id="FPHE01000040">
    <property type="protein sequence ID" value="SFV53234.1"/>
    <property type="molecule type" value="Genomic_DNA"/>
</dbReference>
<evidence type="ECO:0000259" key="4">
    <source>
        <dbReference type="PROSITE" id="PS51123"/>
    </source>
</evidence>
<evidence type="ECO:0000256" key="1">
    <source>
        <dbReference type="ARBA" id="ARBA00004442"/>
    </source>
</evidence>
<keyword evidence="2" id="KW-0472">Membrane</keyword>
<dbReference type="CDD" id="cd07185">
    <property type="entry name" value="OmpA_C-like"/>
    <property type="match status" value="1"/>
</dbReference>
<dbReference type="InterPro" id="IPR036737">
    <property type="entry name" value="OmpA-like_sf"/>
</dbReference>
<dbReference type="PANTHER" id="PTHR30329">
    <property type="entry name" value="STATOR ELEMENT OF FLAGELLAR MOTOR COMPLEX"/>
    <property type="match status" value="1"/>
</dbReference>
<dbReference type="Gene3D" id="3.30.1330.60">
    <property type="entry name" value="OmpA-like domain"/>
    <property type="match status" value="1"/>
</dbReference>
<dbReference type="SUPFAM" id="SSF103088">
    <property type="entry name" value="OmpA-like"/>
    <property type="match status" value="1"/>
</dbReference>
<proteinExistence type="predicted"/>
<sequence>MKKSSKILIYGLLLSVLLIASCLYMKKLEFDKPKELMEKKEVSIQSVLEKNDSKSKSDNRLVEQSTLDYKIEKDVIFIAGKMPLLEDTDPLKKSMMRMCGVIYCDRTILFSSDIQTPTWKNFAKEVIDLFYKENLSYASFFVDKSSKITIGGEFLREASKNKLSNLLKKYTQYNITDNTNLKVLKIIEKKSVVESNNSNMNIIEKNSTKSRDEIDIAQEEITELLKSKKINFVRNRARITPKGIETLNEVIAILKKVPDAKIEVRGYTDASGKRSINRWISTERAKSVRNYLGSSGGINPVNIEVKGFGEEGLLYKDQPYSKLNRRVEIGIRRR</sequence>
<name>A0A1W1BI51_9ZZZZ</name>
<comment type="subcellular location">
    <subcellularLocation>
        <location evidence="1">Cell outer membrane</location>
    </subcellularLocation>
</comment>
<dbReference type="GO" id="GO:0009279">
    <property type="term" value="C:cell outer membrane"/>
    <property type="evidence" value="ECO:0007669"/>
    <property type="project" value="UniProtKB-SubCell"/>
</dbReference>
<dbReference type="InterPro" id="IPR050330">
    <property type="entry name" value="Bact_OuterMem_StrucFunc"/>
</dbReference>
<evidence type="ECO:0000313" key="5">
    <source>
        <dbReference type="EMBL" id="SFV53234.1"/>
    </source>
</evidence>
<dbReference type="PANTHER" id="PTHR30329:SF21">
    <property type="entry name" value="LIPOPROTEIN YIAD-RELATED"/>
    <property type="match status" value="1"/>
</dbReference>
<gene>
    <name evidence="5" type="ORF">MNB_SV-12-1519</name>
</gene>
<feature type="domain" description="OmpA-like" evidence="4">
    <location>
        <begin position="219"/>
        <end position="334"/>
    </location>
</feature>
<organism evidence="5">
    <name type="scientific">hydrothermal vent metagenome</name>
    <dbReference type="NCBI Taxonomy" id="652676"/>
    <lineage>
        <taxon>unclassified sequences</taxon>
        <taxon>metagenomes</taxon>
        <taxon>ecological metagenomes</taxon>
    </lineage>
</organism>
<protein>
    <submittedName>
        <fullName evidence="5">Outer membrane protein, OmpA/MotB family</fullName>
    </submittedName>
</protein>
<dbReference type="PROSITE" id="PS51123">
    <property type="entry name" value="OMPA_2"/>
    <property type="match status" value="1"/>
</dbReference>
<evidence type="ECO:0000256" key="2">
    <source>
        <dbReference type="ARBA" id="ARBA00023136"/>
    </source>
</evidence>
<reference evidence="5" key="1">
    <citation type="submission" date="2016-10" db="EMBL/GenBank/DDBJ databases">
        <authorList>
            <person name="de Groot N.N."/>
        </authorList>
    </citation>
    <scope>NUCLEOTIDE SEQUENCE</scope>
</reference>
<evidence type="ECO:0000256" key="3">
    <source>
        <dbReference type="ARBA" id="ARBA00023237"/>
    </source>
</evidence>
<dbReference type="InterPro" id="IPR006665">
    <property type="entry name" value="OmpA-like"/>
</dbReference>
<dbReference type="Pfam" id="PF00691">
    <property type="entry name" value="OmpA"/>
    <property type="match status" value="1"/>
</dbReference>
<dbReference type="AlphaFoldDB" id="A0A1W1BI51"/>
<keyword evidence="3" id="KW-0998">Cell outer membrane</keyword>
<accession>A0A1W1BI51</accession>
<dbReference type="PRINTS" id="PR01021">
    <property type="entry name" value="OMPADOMAIN"/>
</dbReference>